<proteinExistence type="predicted"/>
<sequence length="133" mass="15486">MKISEVSKKVDLTVPTIRYYCDLGMVPSLRRDVDDERIFDSEAVLWLEGIKFQRELGSSLSEIQAYIQLSQKTGPAALRKRHEMLLNQYEKAQQDIEESSERLQRLESKIKFEEKIMKGQKTDSLSAARRFNT</sequence>
<dbReference type="InterPro" id="IPR000551">
    <property type="entry name" value="MerR-type_HTH_dom"/>
</dbReference>
<dbReference type="SUPFAM" id="SSF46955">
    <property type="entry name" value="Putative DNA-binding domain"/>
    <property type="match status" value="1"/>
</dbReference>
<evidence type="ECO:0000259" key="6">
    <source>
        <dbReference type="PROSITE" id="PS50937"/>
    </source>
</evidence>
<dbReference type="Pfam" id="PF13411">
    <property type="entry name" value="MerR_1"/>
    <property type="match status" value="1"/>
</dbReference>
<dbReference type="Proteomes" id="UP000051302">
    <property type="component" value="Unassembled WGS sequence"/>
</dbReference>
<dbReference type="GO" id="GO:0003677">
    <property type="term" value="F:DNA binding"/>
    <property type="evidence" value="ECO:0007669"/>
    <property type="project" value="UniProtKB-KW"/>
</dbReference>
<evidence type="ECO:0000256" key="1">
    <source>
        <dbReference type="ARBA" id="ARBA00022491"/>
    </source>
</evidence>
<keyword evidence="1" id="KW-0678">Repressor</keyword>
<dbReference type="PANTHER" id="PTHR30204:SF69">
    <property type="entry name" value="MERR-FAMILY TRANSCRIPTIONAL REGULATOR"/>
    <property type="match status" value="1"/>
</dbReference>
<accession>A0A0R1WPB0</accession>
<reference evidence="7 8" key="1">
    <citation type="journal article" date="2015" name="Genome Announc.">
        <title>Expanding the biotechnology potential of lactobacilli through comparative genomics of 213 strains and associated genera.</title>
        <authorList>
            <person name="Sun Z."/>
            <person name="Harris H.M."/>
            <person name="McCann A."/>
            <person name="Guo C."/>
            <person name="Argimon S."/>
            <person name="Zhang W."/>
            <person name="Yang X."/>
            <person name="Jeffery I.B."/>
            <person name="Cooney J.C."/>
            <person name="Kagawa T.F."/>
            <person name="Liu W."/>
            <person name="Song Y."/>
            <person name="Salvetti E."/>
            <person name="Wrobel A."/>
            <person name="Rasinkangas P."/>
            <person name="Parkhill J."/>
            <person name="Rea M.C."/>
            <person name="O'Sullivan O."/>
            <person name="Ritari J."/>
            <person name="Douillard F.P."/>
            <person name="Paul Ross R."/>
            <person name="Yang R."/>
            <person name="Briner A.E."/>
            <person name="Felis G.E."/>
            <person name="de Vos W.M."/>
            <person name="Barrangou R."/>
            <person name="Klaenhammer T.R."/>
            <person name="Caufield P.W."/>
            <person name="Cui Y."/>
            <person name="Zhang H."/>
            <person name="O'Toole P.W."/>
        </authorList>
    </citation>
    <scope>NUCLEOTIDE SEQUENCE [LARGE SCALE GENOMIC DNA]</scope>
    <source>
        <strain evidence="7 8">DSM 16982</strain>
    </source>
</reference>
<keyword evidence="8" id="KW-1185">Reference proteome</keyword>
<dbReference type="SMART" id="SM00422">
    <property type="entry name" value="HTH_MERR"/>
    <property type="match status" value="1"/>
</dbReference>
<dbReference type="EMBL" id="AZFV01000008">
    <property type="protein sequence ID" value="KRM17545.1"/>
    <property type="molecule type" value="Genomic_DNA"/>
</dbReference>
<gene>
    <name evidence="7" type="ORF">FD31_GL002530</name>
</gene>
<name>A0A0R1WPB0_9LACO</name>
<feature type="domain" description="HTH merR-type" evidence="6">
    <location>
        <begin position="1"/>
        <end position="69"/>
    </location>
</feature>
<dbReference type="PANTHER" id="PTHR30204">
    <property type="entry name" value="REDOX-CYCLING DRUG-SENSING TRANSCRIPTIONAL ACTIVATOR SOXR"/>
    <property type="match status" value="1"/>
</dbReference>
<keyword evidence="4" id="KW-0804">Transcription</keyword>
<dbReference type="InterPro" id="IPR047057">
    <property type="entry name" value="MerR_fam"/>
</dbReference>
<evidence type="ECO:0000256" key="2">
    <source>
        <dbReference type="ARBA" id="ARBA00023015"/>
    </source>
</evidence>
<keyword evidence="2" id="KW-0805">Transcription regulation</keyword>
<dbReference type="PATRIC" id="fig|1423774.3.peg.2629"/>
<comment type="caution">
    <text evidence="7">The sequence shown here is derived from an EMBL/GenBank/DDBJ whole genome shotgun (WGS) entry which is preliminary data.</text>
</comment>
<dbReference type="RefSeq" id="WP_057891609.1">
    <property type="nucleotide sequence ID" value="NZ_AZFV01000008.1"/>
</dbReference>
<organism evidence="7 8">
    <name type="scientific">Companilactobacillus nantensis DSM 16982</name>
    <dbReference type="NCBI Taxonomy" id="1423774"/>
    <lineage>
        <taxon>Bacteria</taxon>
        <taxon>Bacillati</taxon>
        <taxon>Bacillota</taxon>
        <taxon>Bacilli</taxon>
        <taxon>Lactobacillales</taxon>
        <taxon>Lactobacillaceae</taxon>
        <taxon>Companilactobacillus</taxon>
    </lineage>
</organism>
<dbReference type="AlphaFoldDB" id="A0A0R1WPB0"/>
<evidence type="ECO:0000313" key="7">
    <source>
        <dbReference type="EMBL" id="KRM17545.1"/>
    </source>
</evidence>
<evidence type="ECO:0000256" key="4">
    <source>
        <dbReference type="ARBA" id="ARBA00023163"/>
    </source>
</evidence>
<dbReference type="STRING" id="1423774.FD31_GL002530"/>
<feature type="coiled-coil region" evidence="5">
    <location>
        <begin position="79"/>
        <end position="123"/>
    </location>
</feature>
<dbReference type="GO" id="GO:0003700">
    <property type="term" value="F:DNA-binding transcription factor activity"/>
    <property type="evidence" value="ECO:0007669"/>
    <property type="project" value="InterPro"/>
</dbReference>
<keyword evidence="3" id="KW-0238">DNA-binding</keyword>
<dbReference type="PROSITE" id="PS50937">
    <property type="entry name" value="HTH_MERR_2"/>
    <property type="match status" value="1"/>
</dbReference>
<keyword evidence="5" id="KW-0175">Coiled coil</keyword>
<dbReference type="InterPro" id="IPR009061">
    <property type="entry name" value="DNA-bd_dom_put_sf"/>
</dbReference>
<evidence type="ECO:0000313" key="8">
    <source>
        <dbReference type="Proteomes" id="UP000051302"/>
    </source>
</evidence>
<protein>
    <submittedName>
        <fullName evidence="7">MerR family transcriptional regulator</fullName>
    </submittedName>
</protein>
<dbReference type="Gene3D" id="1.10.1660.10">
    <property type="match status" value="1"/>
</dbReference>
<evidence type="ECO:0000256" key="3">
    <source>
        <dbReference type="ARBA" id="ARBA00023125"/>
    </source>
</evidence>
<evidence type="ECO:0000256" key="5">
    <source>
        <dbReference type="SAM" id="Coils"/>
    </source>
</evidence>